<evidence type="ECO:0000313" key="6">
    <source>
        <dbReference type="Proteomes" id="UP000028531"/>
    </source>
</evidence>
<sequence>METSTTIEITDNTFLRQYECTKNGDLAKIEYSQQERKIFLTKFIIPESLEDDADFKNEFLRAVFLNIRDEKKIKVVPTHPKIAGFVRRNRHEFKEMLPVGISI</sequence>
<dbReference type="EMBL" id="PVNA01000003">
    <property type="protein sequence ID" value="PRX13665.1"/>
    <property type="molecule type" value="Genomic_DNA"/>
</dbReference>
<evidence type="ECO:0008006" key="11">
    <source>
        <dbReference type="Google" id="ProtNLM"/>
    </source>
</evidence>
<evidence type="ECO:0000313" key="8">
    <source>
        <dbReference type="Proteomes" id="UP000029226"/>
    </source>
</evidence>
<proteinExistence type="predicted"/>
<reference evidence="4 6" key="2">
    <citation type="submission" date="2014-07" db="EMBL/GenBank/DDBJ databases">
        <title>Draft genome sequence of Nonlabens ulvanivorans, an ulvan degrading bacterium.</title>
        <authorList>
            <person name="Kopel M."/>
            <person name="Helbert W."/>
            <person name="Henrissat B."/>
            <person name="Doniger T."/>
            <person name="Banin E."/>
        </authorList>
    </citation>
    <scope>NUCLEOTIDE SEQUENCE [LARGE SCALE GENOMIC DNA]</scope>
    <source>
        <strain evidence="4 6">PLR</strain>
    </source>
</reference>
<evidence type="ECO:0000313" key="4">
    <source>
        <dbReference type="EMBL" id="KEZ93213.1"/>
    </source>
</evidence>
<dbReference type="Proteomes" id="UP000028980">
    <property type="component" value="Unassembled WGS sequence"/>
</dbReference>
<evidence type="ECO:0000313" key="9">
    <source>
        <dbReference type="Proteomes" id="UP000029647"/>
    </source>
</evidence>
<evidence type="ECO:0000313" key="7">
    <source>
        <dbReference type="Proteomes" id="UP000028980"/>
    </source>
</evidence>
<evidence type="ECO:0000313" key="10">
    <source>
        <dbReference type="Proteomes" id="UP000239997"/>
    </source>
</evidence>
<dbReference type="Proteomes" id="UP000029647">
    <property type="component" value="Unassembled WGS sequence"/>
</dbReference>
<dbReference type="AlphaFoldDB" id="A0A084JW79"/>
<comment type="caution">
    <text evidence="4">The sequence shown here is derived from an EMBL/GenBank/DDBJ whole genome shotgun (WGS) entry which is preliminary data.</text>
</comment>
<evidence type="ECO:0000313" key="3">
    <source>
        <dbReference type="EMBL" id="GAL77045.1"/>
    </source>
</evidence>
<dbReference type="EMBL" id="BBMM01000003">
    <property type="protein sequence ID" value="GAK99838.1"/>
    <property type="molecule type" value="Genomic_DNA"/>
</dbReference>
<reference evidence="7 8" key="1">
    <citation type="journal article" date="2014" name="Genome Announc.">
        <title>Draft Genome Sequences of Marine Flavobacterium Nonlabens Strains NR17, NR24, NR27, NR32, NR33, and Ara13.</title>
        <authorList>
            <person name="Nakanishi M."/>
            <person name="Meirelles P."/>
            <person name="Suzuki R."/>
            <person name="Takatani N."/>
            <person name="Mino S."/>
            <person name="Suda W."/>
            <person name="Oshima K."/>
            <person name="Hattori M."/>
            <person name="Ohkuma M."/>
            <person name="Hosokawa M."/>
            <person name="Miyashita K."/>
            <person name="Thompson F.L."/>
            <person name="Niwa A."/>
            <person name="Sawabe T."/>
            <person name="Sawabe T."/>
        </authorList>
    </citation>
    <scope>NUCLEOTIDE SEQUENCE [LARGE SCALE GENOMIC DNA]</scope>
    <source>
        <strain evidence="3">JCM 19275</strain>
        <strain evidence="1">JCM 19296</strain>
        <strain evidence="2">JCM 19314</strain>
        <strain evidence="9">JCM19275</strain>
        <strain evidence="7">JCM19296</strain>
        <strain evidence="8">JCM19314</strain>
    </source>
</reference>
<dbReference type="Proteomes" id="UP000028531">
    <property type="component" value="Unassembled WGS sequence"/>
</dbReference>
<name>A0A084JW79_NONUL</name>
<gene>
    <name evidence="4" type="ORF">IL45_13925</name>
    <name evidence="3" type="ORF">JCM19275_3657</name>
    <name evidence="1" type="ORF">JCM19296_2735</name>
    <name evidence="2" type="ORF">JCM19314_1023</name>
    <name evidence="5" type="ORF">LY02_01910</name>
</gene>
<dbReference type="EMBL" id="BBNT01000021">
    <property type="protein sequence ID" value="GAL77045.1"/>
    <property type="molecule type" value="Genomic_DNA"/>
</dbReference>
<dbReference type="EMBL" id="JPJI01000032">
    <property type="protein sequence ID" value="KEZ93213.1"/>
    <property type="molecule type" value="Genomic_DNA"/>
</dbReference>
<dbReference type="RefSeq" id="WP_036584917.1">
    <property type="nucleotide sequence ID" value="NZ_CP136694.1"/>
</dbReference>
<evidence type="ECO:0000313" key="1">
    <source>
        <dbReference type="EMBL" id="GAK77130.1"/>
    </source>
</evidence>
<dbReference type="GeneID" id="90596929"/>
<organism evidence="4 6">
    <name type="scientific">Nonlabens ulvanivorans</name>
    <name type="common">Persicivirga ulvanivorans</name>
    <dbReference type="NCBI Taxonomy" id="906888"/>
    <lineage>
        <taxon>Bacteria</taxon>
        <taxon>Pseudomonadati</taxon>
        <taxon>Bacteroidota</taxon>
        <taxon>Flavobacteriia</taxon>
        <taxon>Flavobacteriales</taxon>
        <taxon>Flavobacteriaceae</taxon>
        <taxon>Nonlabens</taxon>
    </lineage>
</organism>
<keyword evidence="10" id="KW-1185">Reference proteome</keyword>
<accession>A0A084JW79</accession>
<evidence type="ECO:0000313" key="2">
    <source>
        <dbReference type="EMBL" id="GAK99838.1"/>
    </source>
</evidence>
<protein>
    <recommendedName>
        <fullName evidence="11">N-acetyltransferase</fullName>
    </recommendedName>
</protein>
<reference evidence="5 10" key="3">
    <citation type="submission" date="2018-03" db="EMBL/GenBank/DDBJ databases">
        <title>Genomic Encyclopedia of Archaeal and Bacterial Type Strains, Phase II (KMG-II): from individual species to whole genera.</title>
        <authorList>
            <person name="Goeker M."/>
        </authorList>
    </citation>
    <scope>NUCLEOTIDE SEQUENCE [LARGE SCALE GENOMIC DNA]</scope>
    <source>
        <strain evidence="5 10">DSM 22727</strain>
    </source>
</reference>
<dbReference type="Proteomes" id="UP000239997">
    <property type="component" value="Unassembled WGS sequence"/>
</dbReference>
<dbReference type="Proteomes" id="UP000029226">
    <property type="component" value="Unassembled WGS sequence"/>
</dbReference>
<dbReference type="EMBL" id="BBLG01000007">
    <property type="protein sequence ID" value="GAK77130.1"/>
    <property type="molecule type" value="Genomic_DNA"/>
</dbReference>
<evidence type="ECO:0000313" key="5">
    <source>
        <dbReference type="EMBL" id="PRX13665.1"/>
    </source>
</evidence>